<accession>A0ABW7ZA68</accession>
<reference evidence="5 6" key="1">
    <citation type="submission" date="2024-10" db="EMBL/GenBank/DDBJ databases">
        <title>The Natural Products Discovery Center: Release of the First 8490 Sequenced Strains for Exploring Actinobacteria Biosynthetic Diversity.</title>
        <authorList>
            <person name="Kalkreuter E."/>
            <person name="Kautsar S.A."/>
            <person name="Yang D."/>
            <person name="Bader C.D."/>
            <person name="Teijaro C.N."/>
            <person name="Fluegel L."/>
            <person name="Davis C.M."/>
            <person name="Simpson J.R."/>
            <person name="Lauterbach L."/>
            <person name="Steele A.D."/>
            <person name="Gui C."/>
            <person name="Meng S."/>
            <person name="Li G."/>
            <person name="Viehrig K."/>
            <person name="Ye F."/>
            <person name="Su P."/>
            <person name="Kiefer A.F."/>
            <person name="Nichols A."/>
            <person name="Cepeda A.J."/>
            <person name="Yan W."/>
            <person name="Fan B."/>
            <person name="Jiang Y."/>
            <person name="Adhikari A."/>
            <person name="Zheng C.-J."/>
            <person name="Schuster L."/>
            <person name="Cowan T.M."/>
            <person name="Smanski M.J."/>
            <person name="Chevrette M.G."/>
            <person name="De Carvalho L.P.S."/>
            <person name="Shen B."/>
        </authorList>
    </citation>
    <scope>NUCLEOTIDE SEQUENCE [LARGE SCALE GENOMIC DNA]</scope>
    <source>
        <strain evidence="5 6">NPDC050545</strain>
    </source>
</reference>
<dbReference type="PANTHER" id="PTHR43199">
    <property type="entry name" value="GLUTATHIONE HYDROLASE"/>
    <property type="match status" value="1"/>
</dbReference>
<keyword evidence="5" id="KW-0012">Acyltransferase</keyword>
<dbReference type="PANTHER" id="PTHR43199:SF1">
    <property type="entry name" value="GLUTATHIONE HYDROLASE PROENZYME"/>
    <property type="match status" value="1"/>
</dbReference>
<dbReference type="Pfam" id="PF01019">
    <property type="entry name" value="G_glu_transpept"/>
    <property type="match status" value="1"/>
</dbReference>
<organism evidence="5 6">
    <name type="scientific">Nonomuraea typhae</name>
    <dbReference type="NCBI Taxonomy" id="2603600"/>
    <lineage>
        <taxon>Bacteria</taxon>
        <taxon>Bacillati</taxon>
        <taxon>Actinomycetota</taxon>
        <taxon>Actinomycetes</taxon>
        <taxon>Streptosporangiales</taxon>
        <taxon>Streptosporangiaceae</taxon>
        <taxon>Nonomuraea</taxon>
    </lineage>
</organism>
<dbReference type="EMBL" id="JBITGY010000017">
    <property type="protein sequence ID" value="MFI6505073.1"/>
    <property type="molecule type" value="Genomic_DNA"/>
</dbReference>
<evidence type="ECO:0000313" key="6">
    <source>
        <dbReference type="Proteomes" id="UP001612741"/>
    </source>
</evidence>
<dbReference type="InterPro" id="IPR029055">
    <property type="entry name" value="Ntn_hydrolases_N"/>
</dbReference>
<evidence type="ECO:0000313" key="5">
    <source>
        <dbReference type="EMBL" id="MFI6505073.1"/>
    </source>
</evidence>
<dbReference type="InterPro" id="IPR051792">
    <property type="entry name" value="GGT_bact"/>
</dbReference>
<keyword evidence="2 5" id="KW-0808">Transferase</keyword>
<sequence>MVLSRPFRPVAGDVAATGRKGMISTSHPAATQAGLAALRRGGSAVDAYLAAAAVQTVVEPVMTTLAGTMMISVFDPVTHRSHAIGHLGSIPEAEDGDLDAAARLSGRTVVAPGWVRAAHTAWTRWGRLPWAELFAEALAAARHGFVVDPLLWGWAFEYRTAAARYPEGREIWYPDGYMFSVGDVLRQPALARTIEQLAEQGPDYFYEGDFAKKYVETAQRHGGRLTLDDMAASQVTETPLEPLELLGGYELHTTGSLFALLLNLSALAATDDLYTRMRIIEEAWHHGLADVKEGFRVREPAEMADAVSPETAARLLPQVLNGKPRPYEAMNLGTNAIVVVDEDGVVAHGTHSATSTPFGVGLTVDGVIVPRPMFMCADPVVPIPDGWSTSLLAVRNGQPVFAASSPSISALQNIYQNADNVLYRGVSAAESVRRPLFGSAQYPSRMPMVESTFGEDAIAEVERRGLGITRVSPWEPEMGSCQAVHFGADGTLYGVADPRRLGRAAGY</sequence>
<name>A0ABW7ZA68_9ACTN</name>
<evidence type="ECO:0000256" key="1">
    <source>
        <dbReference type="ARBA" id="ARBA00009381"/>
    </source>
</evidence>
<evidence type="ECO:0000256" key="3">
    <source>
        <dbReference type="ARBA" id="ARBA00022801"/>
    </source>
</evidence>
<proteinExistence type="inferred from homology"/>
<comment type="similarity">
    <text evidence="1">Belongs to the gamma-glutamyltransferase family.</text>
</comment>
<dbReference type="GO" id="GO:0103068">
    <property type="term" value="F:leukotriene C4 gamma-glutamyl transferase activity"/>
    <property type="evidence" value="ECO:0007669"/>
    <property type="project" value="UniProtKB-EC"/>
</dbReference>
<keyword evidence="3" id="KW-0378">Hydrolase</keyword>
<comment type="caution">
    <text evidence="5">The sequence shown here is derived from an EMBL/GenBank/DDBJ whole genome shotgun (WGS) entry which is preliminary data.</text>
</comment>
<keyword evidence="4" id="KW-0865">Zymogen</keyword>
<evidence type="ECO:0000256" key="4">
    <source>
        <dbReference type="ARBA" id="ARBA00023145"/>
    </source>
</evidence>
<dbReference type="RefSeq" id="WP_397091086.1">
    <property type="nucleotide sequence ID" value="NZ_JBITGY010000017.1"/>
</dbReference>
<evidence type="ECO:0000256" key="2">
    <source>
        <dbReference type="ARBA" id="ARBA00022679"/>
    </source>
</evidence>
<dbReference type="SUPFAM" id="SSF56235">
    <property type="entry name" value="N-terminal nucleophile aminohydrolases (Ntn hydrolases)"/>
    <property type="match status" value="1"/>
</dbReference>
<gene>
    <name evidence="5" type="ORF">ACIBG2_47370</name>
</gene>
<keyword evidence="6" id="KW-1185">Reference proteome</keyword>
<dbReference type="Gene3D" id="3.60.20.40">
    <property type="match status" value="1"/>
</dbReference>
<dbReference type="PRINTS" id="PR01210">
    <property type="entry name" value="GGTRANSPTASE"/>
</dbReference>
<dbReference type="EC" id="2.3.2.2" evidence="5"/>
<protein>
    <submittedName>
        <fullName evidence="5">Gamma-glutamyltransferase</fullName>
        <ecNumber evidence="5">2.3.2.2</ecNumber>
    </submittedName>
</protein>
<dbReference type="InterPro" id="IPR043137">
    <property type="entry name" value="GGT_ssub_C"/>
</dbReference>
<dbReference type="Proteomes" id="UP001612741">
    <property type="component" value="Unassembled WGS sequence"/>
</dbReference>